<name>A0A8X8WW22_SALSN</name>
<proteinExistence type="predicted"/>
<protein>
    <recommendedName>
        <fullName evidence="4">E3 ubiquitin-protein ligase RNF115/126</fullName>
    </recommendedName>
</protein>
<keyword evidence="1" id="KW-0812">Transmembrane</keyword>
<feature type="transmembrane region" description="Helical" evidence="1">
    <location>
        <begin position="218"/>
        <end position="246"/>
    </location>
</feature>
<dbReference type="PANTHER" id="PTHR22765">
    <property type="entry name" value="RING FINGER AND PROTEASE ASSOCIATED DOMAIN-CONTAINING"/>
    <property type="match status" value="1"/>
</dbReference>
<feature type="transmembrane region" description="Helical" evidence="1">
    <location>
        <begin position="316"/>
        <end position="335"/>
    </location>
</feature>
<reference evidence="2" key="1">
    <citation type="submission" date="2018-01" db="EMBL/GenBank/DDBJ databases">
        <authorList>
            <person name="Mao J.F."/>
        </authorList>
    </citation>
    <scope>NUCLEOTIDE SEQUENCE</scope>
    <source>
        <strain evidence="2">Huo1</strain>
        <tissue evidence="2">Leaf</tissue>
    </source>
</reference>
<dbReference type="InterPro" id="IPR013083">
    <property type="entry name" value="Znf_RING/FYVE/PHD"/>
</dbReference>
<accession>A0A8X8WW22</accession>
<reference evidence="2" key="2">
    <citation type="submission" date="2020-08" db="EMBL/GenBank/DDBJ databases">
        <title>Plant Genome Project.</title>
        <authorList>
            <person name="Zhang R.-G."/>
        </authorList>
    </citation>
    <scope>NUCLEOTIDE SEQUENCE</scope>
    <source>
        <strain evidence="2">Huo1</strain>
        <tissue evidence="2">Leaf</tissue>
    </source>
</reference>
<dbReference type="Proteomes" id="UP000298416">
    <property type="component" value="Unassembled WGS sequence"/>
</dbReference>
<dbReference type="GO" id="GO:0006511">
    <property type="term" value="P:ubiquitin-dependent protein catabolic process"/>
    <property type="evidence" value="ECO:0007669"/>
    <property type="project" value="TreeGrafter"/>
</dbReference>
<sequence>MLQRFLCFLALKRNVNPTLEIDSIKCPICQSGFVEEMASSQNDSPPPDLQLGGSDSDRALSLWAPILLGMMGNQRRRRRMRRMGFEESDNENDNDNDEEFRRHHLVLLLAPLGIISLDQGSTCCCSICQRNDPNRYGTPPTRKEAVEALRTVKIEDTLQCSVCLDECKIGDEVKEMPCKHKVCGVAALLCPNLDFCHYYIAQLFFSAQTRVFTLLHSALLFACCSTPAPLLCAIICLRSCLFFIYLRSCQQLLFYSSYSCPLAQLLLYYNCHYYAASITFTLQLLLCYNFTALHLHLLQLQQLPYSCYSATADTNYHASATTLLLLCICYFCYYCPIATTLPCSSTYATAATTTALYKCILPWLELHSSCPICRHQLPCEESELDLRGQETTAAMERQTMVIGTKEGDSSRFLFCGPSAACFHPPILQMPTQALHTTGMRIDLISVAVTGLSVECFIFRQFICFATEHDTVCSVSTSVAAARVGLGDLIVDSNICASQ</sequence>
<evidence type="ECO:0000313" key="3">
    <source>
        <dbReference type="Proteomes" id="UP000298416"/>
    </source>
</evidence>
<evidence type="ECO:0000313" key="2">
    <source>
        <dbReference type="EMBL" id="KAG6401259.1"/>
    </source>
</evidence>
<dbReference type="Gene3D" id="3.30.40.10">
    <property type="entry name" value="Zinc/RING finger domain, C3HC4 (zinc finger)"/>
    <property type="match status" value="1"/>
</dbReference>
<evidence type="ECO:0008006" key="4">
    <source>
        <dbReference type="Google" id="ProtNLM"/>
    </source>
</evidence>
<dbReference type="GO" id="GO:0061630">
    <property type="term" value="F:ubiquitin protein ligase activity"/>
    <property type="evidence" value="ECO:0007669"/>
    <property type="project" value="TreeGrafter"/>
</dbReference>
<dbReference type="PANTHER" id="PTHR22765:SF262">
    <property type="entry name" value="E3 UBIQUITIN-PROTEIN LIGASE SIRP1"/>
    <property type="match status" value="1"/>
</dbReference>
<keyword evidence="1" id="KW-0472">Membrane</keyword>
<dbReference type="EMBL" id="PNBA02000014">
    <property type="protein sequence ID" value="KAG6401259.1"/>
    <property type="molecule type" value="Genomic_DNA"/>
</dbReference>
<dbReference type="InterPro" id="IPR051826">
    <property type="entry name" value="E3_ubiquitin-ligase_domain"/>
</dbReference>
<comment type="caution">
    <text evidence="2">The sequence shown here is derived from an EMBL/GenBank/DDBJ whole genome shotgun (WGS) entry which is preliminary data.</text>
</comment>
<evidence type="ECO:0000256" key="1">
    <source>
        <dbReference type="SAM" id="Phobius"/>
    </source>
</evidence>
<keyword evidence="1" id="KW-1133">Transmembrane helix</keyword>
<dbReference type="AlphaFoldDB" id="A0A8X8WW22"/>
<gene>
    <name evidence="2" type="ORF">SASPL_138110</name>
</gene>
<organism evidence="2">
    <name type="scientific">Salvia splendens</name>
    <name type="common">Scarlet sage</name>
    <dbReference type="NCBI Taxonomy" id="180675"/>
    <lineage>
        <taxon>Eukaryota</taxon>
        <taxon>Viridiplantae</taxon>
        <taxon>Streptophyta</taxon>
        <taxon>Embryophyta</taxon>
        <taxon>Tracheophyta</taxon>
        <taxon>Spermatophyta</taxon>
        <taxon>Magnoliopsida</taxon>
        <taxon>eudicotyledons</taxon>
        <taxon>Gunneridae</taxon>
        <taxon>Pentapetalae</taxon>
        <taxon>asterids</taxon>
        <taxon>lamiids</taxon>
        <taxon>Lamiales</taxon>
        <taxon>Lamiaceae</taxon>
        <taxon>Nepetoideae</taxon>
        <taxon>Mentheae</taxon>
        <taxon>Salviinae</taxon>
        <taxon>Salvia</taxon>
        <taxon>Salvia subgen. Calosphace</taxon>
        <taxon>core Calosphace</taxon>
    </lineage>
</organism>
<keyword evidence="3" id="KW-1185">Reference proteome</keyword>
<feature type="transmembrane region" description="Helical" evidence="1">
    <location>
        <begin position="276"/>
        <end position="296"/>
    </location>
</feature>